<dbReference type="AlphaFoldDB" id="A0A1H8DSB4"/>
<dbReference type="Proteomes" id="UP000199459">
    <property type="component" value="Unassembled WGS sequence"/>
</dbReference>
<dbReference type="OrthoDB" id="8566013at2"/>
<name>A0A1H8DSB4_9PROT</name>
<proteinExistence type="predicted"/>
<feature type="transmembrane region" description="Helical" evidence="2">
    <location>
        <begin position="56"/>
        <end position="76"/>
    </location>
</feature>
<evidence type="ECO:0000256" key="2">
    <source>
        <dbReference type="SAM" id="Phobius"/>
    </source>
</evidence>
<gene>
    <name evidence="3" type="ORF">SAMN05216325_107138</name>
</gene>
<evidence type="ECO:0000313" key="3">
    <source>
        <dbReference type="EMBL" id="SEN09448.1"/>
    </source>
</evidence>
<dbReference type="STRING" id="917.SAMN05216326_13821"/>
<dbReference type="EMBL" id="FOCP01000007">
    <property type="protein sequence ID" value="SEN09448.1"/>
    <property type="molecule type" value="Genomic_DNA"/>
</dbReference>
<feature type="compositionally biased region" description="Polar residues" evidence="1">
    <location>
        <begin position="87"/>
        <end position="106"/>
    </location>
</feature>
<feature type="region of interest" description="Disordered" evidence="1">
    <location>
        <begin position="87"/>
        <end position="112"/>
    </location>
</feature>
<reference evidence="3 4" key="1">
    <citation type="submission" date="2016-10" db="EMBL/GenBank/DDBJ databases">
        <authorList>
            <person name="de Groot N.N."/>
        </authorList>
    </citation>
    <scope>NUCLEOTIDE SEQUENCE [LARGE SCALE GENOMIC DNA]</scope>
    <source>
        <strain evidence="3 4">Nm22</strain>
    </source>
</reference>
<feature type="transmembrane region" description="Helical" evidence="2">
    <location>
        <begin position="32"/>
        <end position="50"/>
    </location>
</feature>
<keyword evidence="2" id="KW-1133">Transmembrane helix</keyword>
<evidence type="ECO:0000313" key="4">
    <source>
        <dbReference type="Proteomes" id="UP000199459"/>
    </source>
</evidence>
<sequence>MNDEQRRIIIRRISSYEQQGEDARGRAPVPPINRWVALALLIPVLALLAVLGVFFFTIFVALFSIIAVVIGVRIWWLRKKYRRSAHQQTNASQAEWSSDSEQSTKSGIVEDAEIIEETTVVNERKQSKR</sequence>
<accession>A0A1H8DSB4</accession>
<keyword evidence="2" id="KW-0472">Membrane</keyword>
<organism evidence="3 4">
    <name type="scientific">Nitrosomonas marina</name>
    <dbReference type="NCBI Taxonomy" id="917"/>
    <lineage>
        <taxon>Bacteria</taxon>
        <taxon>Pseudomonadati</taxon>
        <taxon>Pseudomonadota</taxon>
        <taxon>Betaproteobacteria</taxon>
        <taxon>Nitrosomonadales</taxon>
        <taxon>Nitrosomonadaceae</taxon>
        <taxon>Nitrosomonas</taxon>
    </lineage>
</organism>
<dbReference type="RefSeq" id="WP_090630297.1">
    <property type="nucleotide sequence ID" value="NZ_FOCP01000007.1"/>
</dbReference>
<protein>
    <submittedName>
        <fullName evidence="3">Uncharacterized protein</fullName>
    </submittedName>
</protein>
<evidence type="ECO:0000256" key="1">
    <source>
        <dbReference type="SAM" id="MobiDB-lite"/>
    </source>
</evidence>
<keyword evidence="2" id="KW-0812">Transmembrane</keyword>